<dbReference type="OrthoDB" id="5072144at2"/>
<sequence length="122" mass="13152">MARTLRLNFPAPIPVGHTVEVTQFADTRPDGKRRGDGRFEAATFPAVVDLDTGIRYMNHVHGSAGGNGGLPFFANSYPLEPRPELPVAGVWRGRVTACTLVMVEGLEGQHTMLVIAEQPAEA</sequence>
<organism evidence="1 2">
    <name type="scientific">Actinocatenispora sera</name>
    <dbReference type="NCBI Taxonomy" id="390989"/>
    <lineage>
        <taxon>Bacteria</taxon>
        <taxon>Bacillati</taxon>
        <taxon>Actinomycetota</taxon>
        <taxon>Actinomycetes</taxon>
        <taxon>Micromonosporales</taxon>
        <taxon>Micromonosporaceae</taxon>
        <taxon>Actinocatenispora</taxon>
    </lineage>
</organism>
<evidence type="ECO:0000313" key="1">
    <source>
        <dbReference type="EMBL" id="BCJ31158.1"/>
    </source>
</evidence>
<name>A0A810LAV9_9ACTN</name>
<dbReference type="EMBL" id="AP023354">
    <property type="protein sequence ID" value="BCJ31158.1"/>
    <property type="molecule type" value="Genomic_DNA"/>
</dbReference>
<dbReference type="AlphaFoldDB" id="A0A810LAV9"/>
<dbReference type="Proteomes" id="UP000680750">
    <property type="component" value="Chromosome"/>
</dbReference>
<proteinExistence type="predicted"/>
<gene>
    <name evidence="1" type="ORF">Asera_52660</name>
</gene>
<accession>A0A810LAV9</accession>
<dbReference type="RefSeq" id="WP_030448157.1">
    <property type="nucleotide sequence ID" value="NZ_AP023354.1"/>
</dbReference>
<dbReference type="KEGG" id="aser:Asera_52660"/>
<reference evidence="1" key="1">
    <citation type="submission" date="2020-08" db="EMBL/GenBank/DDBJ databases">
        <title>Whole genome shotgun sequence of Actinocatenispora sera NBRC 101916.</title>
        <authorList>
            <person name="Komaki H."/>
            <person name="Tamura T."/>
        </authorList>
    </citation>
    <scope>NUCLEOTIDE SEQUENCE</scope>
    <source>
        <strain evidence="1">NBRC 101916</strain>
    </source>
</reference>
<evidence type="ECO:0000313" key="2">
    <source>
        <dbReference type="Proteomes" id="UP000680750"/>
    </source>
</evidence>
<protein>
    <submittedName>
        <fullName evidence="1">Uncharacterized protein</fullName>
    </submittedName>
</protein>
<keyword evidence="2" id="KW-1185">Reference proteome</keyword>